<dbReference type="Pfam" id="PF13692">
    <property type="entry name" value="Glyco_trans_1_4"/>
    <property type="match status" value="1"/>
</dbReference>
<dbReference type="GO" id="GO:0016757">
    <property type="term" value="F:glycosyltransferase activity"/>
    <property type="evidence" value="ECO:0007669"/>
    <property type="project" value="UniProtKB-KW"/>
</dbReference>
<feature type="non-terminal residue" evidence="3">
    <location>
        <position position="1"/>
    </location>
</feature>
<dbReference type="SUPFAM" id="SSF53756">
    <property type="entry name" value="UDP-Glycosyltransferase/glycogen phosphorylase"/>
    <property type="match status" value="1"/>
</dbReference>
<reference evidence="3" key="1">
    <citation type="journal article" date="2014" name="Front. Microbiol.">
        <title>High frequency of phylogenetically diverse reductive dehalogenase-homologous genes in deep subseafloor sedimentary metagenomes.</title>
        <authorList>
            <person name="Kawai M."/>
            <person name="Futagami T."/>
            <person name="Toyoda A."/>
            <person name="Takaki Y."/>
            <person name="Nishi S."/>
            <person name="Hori S."/>
            <person name="Arai W."/>
            <person name="Tsubouchi T."/>
            <person name="Morono Y."/>
            <person name="Uchiyama I."/>
            <person name="Ito T."/>
            <person name="Fujiyama A."/>
            <person name="Inagaki F."/>
            <person name="Takami H."/>
        </authorList>
    </citation>
    <scope>NUCLEOTIDE SEQUENCE</scope>
    <source>
        <strain evidence="3">Expedition CK06-06</strain>
    </source>
</reference>
<dbReference type="AlphaFoldDB" id="X0VWM7"/>
<gene>
    <name evidence="3" type="ORF">S01H1_55116</name>
</gene>
<dbReference type="CDD" id="cd03801">
    <property type="entry name" value="GT4_PimA-like"/>
    <property type="match status" value="1"/>
</dbReference>
<dbReference type="PANTHER" id="PTHR12526:SF629">
    <property type="entry name" value="TEICHURONIC ACID BIOSYNTHESIS GLYCOSYLTRANSFERASE TUAH-RELATED"/>
    <property type="match status" value="1"/>
</dbReference>
<proteinExistence type="predicted"/>
<accession>X0VWM7</accession>
<evidence type="ECO:0008006" key="4">
    <source>
        <dbReference type="Google" id="ProtNLM"/>
    </source>
</evidence>
<evidence type="ECO:0000256" key="2">
    <source>
        <dbReference type="ARBA" id="ARBA00022679"/>
    </source>
</evidence>
<evidence type="ECO:0000256" key="1">
    <source>
        <dbReference type="ARBA" id="ARBA00022676"/>
    </source>
</evidence>
<organism evidence="3">
    <name type="scientific">marine sediment metagenome</name>
    <dbReference type="NCBI Taxonomy" id="412755"/>
    <lineage>
        <taxon>unclassified sequences</taxon>
        <taxon>metagenomes</taxon>
        <taxon>ecological metagenomes</taxon>
    </lineage>
</organism>
<keyword evidence="1" id="KW-0328">Glycosyltransferase</keyword>
<dbReference type="PANTHER" id="PTHR12526">
    <property type="entry name" value="GLYCOSYLTRANSFERASE"/>
    <property type="match status" value="1"/>
</dbReference>
<dbReference type="Gene3D" id="3.40.50.2000">
    <property type="entry name" value="Glycogen Phosphorylase B"/>
    <property type="match status" value="1"/>
</dbReference>
<evidence type="ECO:0000313" key="3">
    <source>
        <dbReference type="EMBL" id="GAG22705.1"/>
    </source>
</evidence>
<name>X0VWM7_9ZZZZ</name>
<sequence length="146" mass="16807">ELQQIRERYKLQDRIILTGKKPYHEIPSFIAASDICLLPAYPTEKIMQDGLPAKMYEYMAMHKPVISTKLPGVMREFGEDNGVVYTDSPEDVIAKAIEMVQNGSVERLGLKAKHFVERYSWDTITDEFERILEEVIKEKRNGTASK</sequence>
<dbReference type="EMBL" id="BARS01035808">
    <property type="protein sequence ID" value="GAG22705.1"/>
    <property type="molecule type" value="Genomic_DNA"/>
</dbReference>
<comment type="caution">
    <text evidence="3">The sequence shown here is derived from an EMBL/GenBank/DDBJ whole genome shotgun (WGS) entry which is preliminary data.</text>
</comment>
<keyword evidence="2" id="KW-0808">Transferase</keyword>
<protein>
    <recommendedName>
        <fullName evidence="4">Glycosyl transferase family 1 domain-containing protein</fullName>
    </recommendedName>
</protein>